<dbReference type="PROSITE" id="PS00138">
    <property type="entry name" value="SUBTILASE_SER"/>
    <property type="match status" value="1"/>
</dbReference>
<feature type="active site" description="Charge relay system" evidence="7">
    <location>
        <position position="475"/>
    </location>
</feature>
<feature type="signal peptide" evidence="8">
    <location>
        <begin position="1"/>
        <end position="21"/>
    </location>
</feature>
<feature type="active site" description="Charge relay system" evidence="7">
    <location>
        <position position="267"/>
    </location>
</feature>
<dbReference type="VEuPathDB" id="AmoebaDB:ACA1_077970"/>
<organism evidence="10 11">
    <name type="scientific">Acanthamoeba castellanii (strain ATCC 30010 / Neff)</name>
    <dbReference type="NCBI Taxonomy" id="1257118"/>
    <lineage>
        <taxon>Eukaryota</taxon>
        <taxon>Amoebozoa</taxon>
        <taxon>Discosea</taxon>
        <taxon>Longamoebia</taxon>
        <taxon>Centramoebida</taxon>
        <taxon>Acanthamoebidae</taxon>
        <taxon>Acanthamoeba</taxon>
    </lineage>
</organism>
<proteinExistence type="predicted"/>
<name>L8GR12_ACACF</name>
<keyword evidence="5 7" id="KW-0106">Calcium</keyword>
<comment type="cofactor">
    <cofactor evidence="7">
        <name>Ca(2+)</name>
        <dbReference type="ChEBI" id="CHEBI:29108"/>
    </cofactor>
    <text evidence="7">Binds 1 Ca(2+) ion per subunit.</text>
</comment>
<evidence type="ECO:0000256" key="4">
    <source>
        <dbReference type="ARBA" id="ARBA00022825"/>
    </source>
</evidence>
<dbReference type="InterPro" id="IPR050819">
    <property type="entry name" value="Tripeptidyl-peptidase_I"/>
</dbReference>
<keyword evidence="3 7" id="KW-0378">Hydrolase</keyword>
<evidence type="ECO:0000313" key="10">
    <source>
        <dbReference type="EMBL" id="ELR14566.1"/>
    </source>
</evidence>
<keyword evidence="1 7" id="KW-0645">Protease</keyword>
<keyword evidence="6" id="KW-0865">Zymogen</keyword>
<feature type="chain" id="PRO_5003990526" evidence="8">
    <location>
        <begin position="22"/>
        <end position="572"/>
    </location>
</feature>
<feature type="active site" description="Charge relay system" evidence="7">
    <location>
        <position position="271"/>
    </location>
</feature>
<keyword evidence="8" id="KW-0732">Signal</keyword>
<evidence type="ECO:0000256" key="5">
    <source>
        <dbReference type="ARBA" id="ARBA00022837"/>
    </source>
</evidence>
<feature type="binding site" evidence="7">
    <location>
        <position position="551"/>
    </location>
    <ligand>
        <name>Ca(2+)</name>
        <dbReference type="ChEBI" id="CHEBI:29108"/>
    </ligand>
</feature>
<protein>
    <submittedName>
        <fullName evidence="10">Prokumamolisin, activation domain containing protein</fullName>
    </submittedName>
</protein>
<dbReference type="InterPro" id="IPR015366">
    <property type="entry name" value="S53_propep"/>
</dbReference>
<evidence type="ECO:0000256" key="1">
    <source>
        <dbReference type="ARBA" id="ARBA00022670"/>
    </source>
</evidence>
<dbReference type="Pfam" id="PF00082">
    <property type="entry name" value="Peptidase_S8"/>
    <property type="match status" value="1"/>
</dbReference>
<dbReference type="GO" id="GO:0004252">
    <property type="term" value="F:serine-type endopeptidase activity"/>
    <property type="evidence" value="ECO:0007669"/>
    <property type="project" value="UniProtKB-UniRule"/>
</dbReference>
<dbReference type="PANTHER" id="PTHR14218">
    <property type="entry name" value="PROTEASE S8 TRIPEPTIDYL PEPTIDASE I CLN2"/>
    <property type="match status" value="1"/>
</dbReference>
<dbReference type="InterPro" id="IPR000209">
    <property type="entry name" value="Peptidase_S8/S53_dom"/>
</dbReference>
<dbReference type="CDD" id="cd11377">
    <property type="entry name" value="Pro-peptidase_S53"/>
    <property type="match status" value="1"/>
</dbReference>
<keyword evidence="11" id="KW-1185">Reference proteome</keyword>
<feature type="binding site" evidence="7">
    <location>
        <position position="521"/>
    </location>
    <ligand>
        <name>Ca(2+)</name>
        <dbReference type="ChEBI" id="CHEBI:29108"/>
    </ligand>
</feature>
<dbReference type="InterPro" id="IPR036852">
    <property type="entry name" value="Peptidase_S8/S53_dom_sf"/>
</dbReference>
<dbReference type="CDD" id="cd04056">
    <property type="entry name" value="Peptidases_S53"/>
    <property type="match status" value="1"/>
</dbReference>
<gene>
    <name evidence="10" type="ORF">ACA1_077970</name>
</gene>
<dbReference type="PANTHER" id="PTHR14218:SF15">
    <property type="entry name" value="TRIPEPTIDYL-PEPTIDASE 1"/>
    <property type="match status" value="1"/>
</dbReference>
<dbReference type="RefSeq" id="XP_004336579.1">
    <property type="nucleotide sequence ID" value="XM_004336531.1"/>
</dbReference>
<sequence>MQIRVSIAVLAVIFALHCALATRTMVAPASTMCAFSGDCTRGDWTRLQKSAADIHPIIIAVKLRNGAEASCDALLMEISTPGSPKAGLRYTHEQVGQLLSNFDNTRTVEQWLRAHDLAYETASNGDFIRVSAPVARLERLLGAQFHDFSSRTLGLTVRRTASISIPENVAAAIDFIGNTIRFPDLKGRFTMMTPAGTHAERQQSDTVSPQTIWKFYGVTNTTVDSTITQSLFESLDQSFSPSDLTTFQKEFGLKQTACKTNPDNCGEANLDVQYMMAVAQGAATTYWSIPTSAQDIFLDWIVALAGTPNPPSVHSISYGSIATENPQNDMTRFNTEACKLGLKGVSIMVSSGDDGVANFEARGNATACGFNPSFPATCPYVTAVGATMGPEAGQPEVACTSNNGGLITTGGGFSIFFKRPAYQDAAVKQYLANAPNLPPTSMFNANGRGYPDVAVLGHNYQVVIGGNTYSVSGTSASSPVFAAFITLINGQRATMGKGPVGFINPTLYHLYDQKSPVFNDVTVGENNCCAGNTPDEITCCPYGFNATAGWDPLTGLGSVKFPQLLQALSTMI</sequence>
<evidence type="ECO:0000313" key="11">
    <source>
        <dbReference type="Proteomes" id="UP000011083"/>
    </source>
</evidence>
<accession>L8GR12</accession>
<evidence type="ECO:0000256" key="3">
    <source>
        <dbReference type="ARBA" id="ARBA00022801"/>
    </source>
</evidence>
<dbReference type="KEGG" id="acan:ACA1_077970"/>
<keyword evidence="2 7" id="KW-0479">Metal-binding</keyword>
<dbReference type="GeneID" id="14915158"/>
<dbReference type="STRING" id="1257118.L8GR12"/>
<dbReference type="PROSITE" id="PS51695">
    <property type="entry name" value="SEDOLISIN"/>
    <property type="match status" value="1"/>
</dbReference>
<dbReference type="GO" id="GO:0046872">
    <property type="term" value="F:metal ion binding"/>
    <property type="evidence" value="ECO:0007669"/>
    <property type="project" value="UniProtKB-UniRule"/>
</dbReference>
<dbReference type="EMBL" id="KB008051">
    <property type="protein sequence ID" value="ELR14566.1"/>
    <property type="molecule type" value="Genomic_DNA"/>
</dbReference>
<feature type="binding site" evidence="7">
    <location>
        <position position="549"/>
    </location>
    <ligand>
        <name>Ca(2+)</name>
        <dbReference type="ChEBI" id="CHEBI:29108"/>
    </ligand>
</feature>
<dbReference type="GO" id="GO:0008240">
    <property type="term" value="F:tripeptidyl-peptidase activity"/>
    <property type="evidence" value="ECO:0007669"/>
    <property type="project" value="TreeGrafter"/>
</dbReference>
<dbReference type="SUPFAM" id="SSF52743">
    <property type="entry name" value="Subtilisin-like"/>
    <property type="match status" value="1"/>
</dbReference>
<evidence type="ECO:0000256" key="7">
    <source>
        <dbReference type="PROSITE-ProRule" id="PRU01032"/>
    </source>
</evidence>
<dbReference type="InterPro" id="IPR030400">
    <property type="entry name" value="Sedolisin_dom"/>
</dbReference>
<evidence type="ECO:0000259" key="9">
    <source>
        <dbReference type="PROSITE" id="PS51695"/>
    </source>
</evidence>
<dbReference type="OMA" id="VEAQMDI"/>
<dbReference type="Proteomes" id="UP000011083">
    <property type="component" value="Unassembled WGS sequence"/>
</dbReference>
<dbReference type="SUPFAM" id="SSF54897">
    <property type="entry name" value="Protease propeptides/inhibitors"/>
    <property type="match status" value="1"/>
</dbReference>
<evidence type="ECO:0000256" key="2">
    <source>
        <dbReference type="ARBA" id="ARBA00022723"/>
    </source>
</evidence>
<evidence type="ECO:0000256" key="6">
    <source>
        <dbReference type="ARBA" id="ARBA00023145"/>
    </source>
</evidence>
<evidence type="ECO:0000256" key="8">
    <source>
        <dbReference type="SAM" id="SignalP"/>
    </source>
</evidence>
<dbReference type="InterPro" id="IPR023828">
    <property type="entry name" value="Peptidase_S8_Ser-AS"/>
</dbReference>
<dbReference type="SMART" id="SM00944">
    <property type="entry name" value="Pro-kuma_activ"/>
    <property type="match status" value="1"/>
</dbReference>
<dbReference type="Pfam" id="PF09286">
    <property type="entry name" value="Pro-kuma_activ"/>
    <property type="match status" value="1"/>
</dbReference>
<dbReference type="Gene3D" id="3.40.50.200">
    <property type="entry name" value="Peptidase S8/S53 domain"/>
    <property type="match status" value="1"/>
</dbReference>
<feature type="binding site" evidence="7">
    <location>
        <position position="520"/>
    </location>
    <ligand>
        <name>Ca(2+)</name>
        <dbReference type="ChEBI" id="CHEBI:29108"/>
    </ligand>
</feature>
<feature type="domain" description="Peptidase S53" evidence="9">
    <location>
        <begin position="206"/>
        <end position="571"/>
    </location>
</feature>
<keyword evidence="4 7" id="KW-0720">Serine protease</keyword>
<reference evidence="10 11" key="1">
    <citation type="journal article" date="2013" name="Genome Biol.">
        <title>Genome of Acanthamoeba castellanii highlights extensive lateral gene transfer and early evolution of tyrosine kinase signaling.</title>
        <authorList>
            <person name="Clarke M."/>
            <person name="Lohan A.J."/>
            <person name="Liu B."/>
            <person name="Lagkouvardos I."/>
            <person name="Roy S."/>
            <person name="Zafar N."/>
            <person name="Bertelli C."/>
            <person name="Schilde C."/>
            <person name="Kianianmomeni A."/>
            <person name="Burglin T.R."/>
            <person name="Frech C."/>
            <person name="Turcotte B."/>
            <person name="Kopec K.O."/>
            <person name="Synnott J.M."/>
            <person name="Choo C."/>
            <person name="Paponov I."/>
            <person name="Finkler A."/>
            <person name="Soon Heng Tan C."/>
            <person name="Hutchins A.P."/>
            <person name="Weinmeier T."/>
            <person name="Rattei T."/>
            <person name="Chu J.S."/>
            <person name="Gimenez G."/>
            <person name="Irimia M."/>
            <person name="Rigden D.J."/>
            <person name="Fitzpatrick D.A."/>
            <person name="Lorenzo-Morales J."/>
            <person name="Bateman A."/>
            <person name="Chiu C.H."/>
            <person name="Tang P."/>
            <person name="Hegemann P."/>
            <person name="Fromm H."/>
            <person name="Raoult D."/>
            <person name="Greub G."/>
            <person name="Miranda-Saavedra D."/>
            <person name="Chen N."/>
            <person name="Nash P."/>
            <person name="Ginger M.L."/>
            <person name="Horn M."/>
            <person name="Schaap P."/>
            <person name="Caler L."/>
            <person name="Loftus B."/>
        </authorList>
    </citation>
    <scope>NUCLEOTIDE SEQUENCE [LARGE SCALE GENOMIC DNA]</scope>
    <source>
        <strain evidence="10 11">Neff</strain>
    </source>
</reference>
<dbReference type="OrthoDB" id="14633at2759"/>
<dbReference type="AlphaFoldDB" id="L8GR12"/>
<dbReference type="GO" id="GO:0006508">
    <property type="term" value="P:proteolysis"/>
    <property type="evidence" value="ECO:0007669"/>
    <property type="project" value="UniProtKB-KW"/>
</dbReference>